<sequence>MGQLGQNCAKDAVRANRPKMGKLALFNFGTFGTGKCEVRGKDDSAEIGTTCKISFGTLGTKLSDGPENGTASGISADR</sequence>
<accession>A0AA38CDA2</accession>
<proteinExistence type="predicted"/>
<dbReference type="AlphaFoldDB" id="A0AA38CDA2"/>
<dbReference type="EMBL" id="JAHRHJ020000011">
    <property type="protein sequence ID" value="KAH9294854.1"/>
    <property type="molecule type" value="Genomic_DNA"/>
</dbReference>
<organism evidence="1 2">
    <name type="scientific">Taxus chinensis</name>
    <name type="common">Chinese yew</name>
    <name type="synonym">Taxus wallichiana var. chinensis</name>
    <dbReference type="NCBI Taxonomy" id="29808"/>
    <lineage>
        <taxon>Eukaryota</taxon>
        <taxon>Viridiplantae</taxon>
        <taxon>Streptophyta</taxon>
        <taxon>Embryophyta</taxon>
        <taxon>Tracheophyta</taxon>
        <taxon>Spermatophyta</taxon>
        <taxon>Pinopsida</taxon>
        <taxon>Pinidae</taxon>
        <taxon>Conifers II</taxon>
        <taxon>Cupressales</taxon>
        <taxon>Taxaceae</taxon>
        <taxon>Taxus</taxon>
    </lineage>
</organism>
<evidence type="ECO:0000313" key="2">
    <source>
        <dbReference type="Proteomes" id="UP000824469"/>
    </source>
</evidence>
<protein>
    <submittedName>
        <fullName evidence="1">Uncharacterized protein</fullName>
    </submittedName>
</protein>
<gene>
    <name evidence="1" type="ORF">KI387_038442</name>
</gene>
<keyword evidence="2" id="KW-1185">Reference proteome</keyword>
<comment type="caution">
    <text evidence="1">The sequence shown here is derived from an EMBL/GenBank/DDBJ whole genome shotgun (WGS) entry which is preliminary data.</text>
</comment>
<name>A0AA38CDA2_TAXCH</name>
<evidence type="ECO:0000313" key="1">
    <source>
        <dbReference type="EMBL" id="KAH9294854.1"/>
    </source>
</evidence>
<dbReference type="Proteomes" id="UP000824469">
    <property type="component" value="Unassembled WGS sequence"/>
</dbReference>
<reference evidence="1 2" key="1">
    <citation type="journal article" date="2021" name="Nat. Plants">
        <title>The Taxus genome provides insights into paclitaxel biosynthesis.</title>
        <authorList>
            <person name="Xiong X."/>
            <person name="Gou J."/>
            <person name="Liao Q."/>
            <person name="Li Y."/>
            <person name="Zhou Q."/>
            <person name="Bi G."/>
            <person name="Li C."/>
            <person name="Du R."/>
            <person name="Wang X."/>
            <person name="Sun T."/>
            <person name="Guo L."/>
            <person name="Liang H."/>
            <person name="Lu P."/>
            <person name="Wu Y."/>
            <person name="Zhang Z."/>
            <person name="Ro D.K."/>
            <person name="Shang Y."/>
            <person name="Huang S."/>
            <person name="Yan J."/>
        </authorList>
    </citation>
    <scope>NUCLEOTIDE SEQUENCE [LARGE SCALE GENOMIC DNA]</scope>
    <source>
        <strain evidence="1">Ta-2019</strain>
    </source>
</reference>
<feature type="non-terminal residue" evidence="1">
    <location>
        <position position="78"/>
    </location>
</feature>